<organism evidence="1 2">
    <name type="scientific">Flammeovirga aprica JL-4</name>
    <dbReference type="NCBI Taxonomy" id="694437"/>
    <lineage>
        <taxon>Bacteria</taxon>
        <taxon>Pseudomonadati</taxon>
        <taxon>Bacteroidota</taxon>
        <taxon>Cytophagia</taxon>
        <taxon>Cytophagales</taxon>
        <taxon>Flammeovirgaceae</taxon>
        <taxon>Flammeovirga</taxon>
    </lineage>
</organism>
<proteinExistence type="predicted"/>
<dbReference type="AlphaFoldDB" id="A0A7X9RXH9"/>
<name>A0A7X9RXH9_9BACT</name>
<comment type="caution">
    <text evidence="1">The sequence shown here is derived from an EMBL/GenBank/DDBJ whole genome shotgun (WGS) entry which is preliminary data.</text>
</comment>
<reference evidence="1 2" key="1">
    <citation type="submission" date="2020-04" db="EMBL/GenBank/DDBJ databases">
        <title>Flammeovirga sp. SR4, a novel species isolated from seawater.</title>
        <authorList>
            <person name="Wang X."/>
        </authorList>
    </citation>
    <scope>NUCLEOTIDE SEQUENCE [LARGE SCALE GENOMIC DNA]</scope>
    <source>
        <strain evidence="1 2">ATCC 23126</strain>
    </source>
</reference>
<evidence type="ECO:0000313" key="1">
    <source>
        <dbReference type="EMBL" id="NME70561.1"/>
    </source>
</evidence>
<dbReference type="RefSeq" id="WP_169658794.1">
    <property type="nucleotide sequence ID" value="NZ_JABANE010000067.1"/>
</dbReference>
<sequence>MPYYNQIDYHRLARIIQSIIEQTEWVKKVRKIHIHPAFDTKSFKGTQYILFQISINPIKVDFHISQLDKPKAIINSDSFKGMNFVDIIENDSISINLTHHFYQSPDHTFEGEKKLENELINFYSEKIRSYLKIIFNYVHDTPEYKEYLDLKTKDIVISIG</sequence>
<gene>
    <name evidence="1" type="ORF">HHU12_21475</name>
</gene>
<accession>A0A7X9RXH9</accession>
<dbReference type="Proteomes" id="UP000576082">
    <property type="component" value="Unassembled WGS sequence"/>
</dbReference>
<dbReference type="EMBL" id="JABANE010000067">
    <property type="protein sequence ID" value="NME70561.1"/>
    <property type="molecule type" value="Genomic_DNA"/>
</dbReference>
<protein>
    <submittedName>
        <fullName evidence="1">Uncharacterized protein</fullName>
    </submittedName>
</protein>
<keyword evidence="2" id="KW-1185">Reference proteome</keyword>
<evidence type="ECO:0000313" key="2">
    <source>
        <dbReference type="Proteomes" id="UP000576082"/>
    </source>
</evidence>